<feature type="domain" description="Sushi" evidence="6">
    <location>
        <begin position="31"/>
        <end position="89"/>
    </location>
</feature>
<evidence type="ECO:0000313" key="7">
    <source>
        <dbReference type="EMBL" id="KAK2160109.1"/>
    </source>
</evidence>
<accession>A0AAD9JW58</accession>
<gene>
    <name evidence="7" type="ORF">LSH36_140g04006</name>
</gene>
<keyword evidence="2" id="KW-0768">Sushi</keyword>
<feature type="region of interest" description="Disordered" evidence="3">
    <location>
        <begin position="236"/>
        <end position="287"/>
    </location>
</feature>
<sequence>MDPFYGRFKPISCLYFATTLWNVLLTGVRAQSCVDPPHIGNGYIISASPYNDGDVLVYTCQESYNMEGKADGVSCSNGKWVGEQPICTTNESKTLSIQMWVLIAIGIALGILLLVGLILLCVYCCCKRQSAYVGPGGMFGTYNVRNGSKTPVRVIEPRKKIAKKAPFTRNTSAFSVDDVLVRNQVICRAVERVKEKAAKTKAEQSPAATSVDKQRRAEAFFIPVENEKPKVWMSHSVTPRSGMGHVKKNDRSVDSDPGYSSKIDSPINTPRMVISSPAPPPYRRRRD</sequence>
<feature type="transmembrane region" description="Helical" evidence="4">
    <location>
        <begin position="99"/>
        <end position="120"/>
    </location>
</feature>
<comment type="caution">
    <text evidence="7">The sequence shown here is derived from an EMBL/GenBank/DDBJ whole genome shotgun (WGS) entry which is preliminary data.</text>
</comment>
<evidence type="ECO:0000259" key="6">
    <source>
        <dbReference type="PROSITE" id="PS50923"/>
    </source>
</evidence>
<comment type="caution">
    <text evidence="2">Lacks conserved residue(s) required for the propagation of feature annotation.</text>
</comment>
<keyword evidence="4" id="KW-0472">Membrane</keyword>
<dbReference type="SMART" id="SM00032">
    <property type="entry name" value="CCP"/>
    <property type="match status" value="1"/>
</dbReference>
<keyword evidence="8" id="KW-1185">Reference proteome</keyword>
<organism evidence="7 8">
    <name type="scientific">Paralvinella palmiformis</name>
    <dbReference type="NCBI Taxonomy" id="53620"/>
    <lineage>
        <taxon>Eukaryota</taxon>
        <taxon>Metazoa</taxon>
        <taxon>Spiralia</taxon>
        <taxon>Lophotrochozoa</taxon>
        <taxon>Annelida</taxon>
        <taxon>Polychaeta</taxon>
        <taxon>Sedentaria</taxon>
        <taxon>Canalipalpata</taxon>
        <taxon>Terebellida</taxon>
        <taxon>Terebelliformia</taxon>
        <taxon>Alvinellidae</taxon>
        <taxon>Paralvinella</taxon>
    </lineage>
</organism>
<dbReference type="SUPFAM" id="SSF57535">
    <property type="entry name" value="Complement control module/SCR domain"/>
    <property type="match status" value="1"/>
</dbReference>
<dbReference type="Proteomes" id="UP001208570">
    <property type="component" value="Unassembled WGS sequence"/>
</dbReference>
<evidence type="ECO:0000256" key="1">
    <source>
        <dbReference type="ARBA" id="ARBA00023157"/>
    </source>
</evidence>
<dbReference type="PROSITE" id="PS50923">
    <property type="entry name" value="SUSHI"/>
    <property type="match status" value="1"/>
</dbReference>
<evidence type="ECO:0000256" key="2">
    <source>
        <dbReference type="PROSITE-ProRule" id="PRU00302"/>
    </source>
</evidence>
<dbReference type="InterPro" id="IPR035976">
    <property type="entry name" value="Sushi/SCR/CCP_sf"/>
</dbReference>
<evidence type="ECO:0000256" key="3">
    <source>
        <dbReference type="SAM" id="MobiDB-lite"/>
    </source>
</evidence>
<keyword evidence="5" id="KW-0732">Signal</keyword>
<protein>
    <recommendedName>
        <fullName evidence="6">Sushi domain-containing protein</fullName>
    </recommendedName>
</protein>
<keyword evidence="4" id="KW-0812">Transmembrane</keyword>
<feature type="signal peptide" evidence="5">
    <location>
        <begin position="1"/>
        <end position="30"/>
    </location>
</feature>
<dbReference type="EMBL" id="JAODUP010000140">
    <property type="protein sequence ID" value="KAK2160109.1"/>
    <property type="molecule type" value="Genomic_DNA"/>
</dbReference>
<dbReference type="InterPro" id="IPR000436">
    <property type="entry name" value="Sushi_SCR_CCP_dom"/>
</dbReference>
<dbReference type="Gene3D" id="2.10.70.10">
    <property type="entry name" value="Complement Module, domain 1"/>
    <property type="match status" value="1"/>
</dbReference>
<evidence type="ECO:0000256" key="5">
    <source>
        <dbReference type="SAM" id="SignalP"/>
    </source>
</evidence>
<evidence type="ECO:0000256" key="4">
    <source>
        <dbReference type="SAM" id="Phobius"/>
    </source>
</evidence>
<feature type="chain" id="PRO_5041907391" description="Sushi domain-containing protein" evidence="5">
    <location>
        <begin position="31"/>
        <end position="287"/>
    </location>
</feature>
<dbReference type="CDD" id="cd00033">
    <property type="entry name" value="CCP"/>
    <property type="match status" value="1"/>
</dbReference>
<evidence type="ECO:0000313" key="8">
    <source>
        <dbReference type="Proteomes" id="UP001208570"/>
    </source>
</evidence>
<dbReference type="AlphaFoldDB" id="A0AAD9JW58"/>
<keyword evidence="4" id="KW-1133">Transmembrane helix</keyword>
<proteinExistence type="predicted"/>
<feature type="disulfide bond" evidence="2">
    <location>
        <begin position="60"/>
        <end position="87"/>
    </location>
</feature>
<keyword evidence="1 2" id="KW-1015">Disulfide bond</keyword>
<reference evidence="7" key="1">
    <citation type="journal article" date="2023" name="Mol. Biol. Evol.">
        <title>Third-Generation Sequencing Reveals the Adaptive Role of the Epigenome in Three Deep-Sea Polychaetes.</title>
        <authorList>
            <person name="Perez M."/>
            <person name="Aroh O."/>
            <person name="Sun Y."/>
            <person name="Lan Y."/>
            <person name="Juniper S.K."/>
            <person name="Young C.R."/>
            <person name="Angers B."/>
            <person name="Qian P.Y."/>
        </authorList>
    </citation>
    <scope>NUCLEOTIDE SEQUENCE</scope>
    <source>
        <strain evidence="7">P08H-3</strain>
    </source>
</reference>
<dbReference type="Pfam" id="PF00084">
    <property type="entry name" value="Sushi"/>
    <property type="match status" value="1"/>
</dbReference>
<name>A0AAD9JW58_9ANNE</name>